<dbReference type="PANTHER" id="PTHR11133">
    <property type="entry name" value="SACCHAROPINE DEHYDROGENASE"/>
    <property type="match status" value="1"/>
</dbReference>
<dbReference type="PROSITE" id="PS00141">
    <property type="entry name" value="ASP_PROTEASE"/>
    <property type="match status" value="1"/>
</dbReference>
<dbReference type="SUPFAM" id="SSF52283">
    <property type="entry name" value="Formate/glycerate dehydrogenase catalytic domain-like"/>
    <property type="match status" value="1"/>
</dbReference>
<dbReference type="EMBL" id="JAAAIP010000106">
    <property type="protein sequence ID" value="KAG0325640.1"/>
    <property type="molecule type" value="Genomic_DNA"/>
</dbReference>
<dbReference type="FunFam" id="3.40.50.720:FF:000087">
    <property type="entry name" value="alpha-aminoadipic semialdehyde synthase, mitochondrial"/>
    <property type="match status" value="1"/>
</dbReference>
<dbReference type="SUPFAM" id="SSF50630">
    <property type="entry name" value="Acid proteases"/>
    <property type="match status" value="1"/>
</dbReference>
<dbReference type="GO" id="GO:0005737">
    <property type="term" value="C:cytoplasm"/>
    <property type="evidence" value="ECO:0007669"/>
    <property type="project" value="TreeGrafter"/>
</dbReference>
<accession>A0A9P6RSE1</accession>
<dbReference type="Gene3D" id="3.40.50.720">
    <property type="entry name" value="NAD(P)-binding Rossmann-like Domain"/>
    <property type="match status" value="3"/>
</dbReference>
<evidence type="ECO:0000313" key="15">
    <source>
        <dbReference type="EMBL" id="KAG0325640.1"/>
    </source>
</evidence>
<feature type="domain" description="RING-type" evidence="13">
    <location>
        <begin position="807"/>
        <end position="869"/>
    </location>
</feature>
<dbReference type="SMART" id="SM01003">
    <property type="entry name" value="AlaDh_PNT_N"/>
    <property type="match status" value="1"/>
</dbReference>
<evidence type="ECO:0000256" key="4">
    <source>
        <dbReference type="ARBA" id="ARBA00022750"/>
    </source>
</evidence>
<dbReference type="SMART" id="SM00184">
    <property type="entry name" value="RING"/>
    <property type="match status" value="1"/>
</dbReference>
<dbReference type="Pfam" id="PF13639">
    <property type="entry name" value="zf-RING_2"/>
    <property type="match status" value="1"/>
</dbReference>
<dbReference type="SUPFAM" id="SSF51735">
    <property type="entry name" value="NAD(P)-binding Rossmann-fold domains"/>
    <property type="match status" value="1"/>
</dbReference>
<dbReference type="FunFam" id="3.40.50.720:FF:000072">
    <property type="entry name" value="Saccharopine dehydrogenase [NADP(+), L-glutamate-forming]"/>
    <property type="match status" value="1"/>
</dbReference>
<dbReference type="SUPFAM" id="SSF57850">
    <property type="entry name" value="RING/U-box"/>
    <property type="match status" value="1"/>
</dbReference>
<keyword evidence="8" id="KW-0511">Multifunctional enzyme</keyword>
<dbReference type="Pfam" id="PF05222">
    <property type="entry name" value="AlaDh_PNT_N"/>
    <property type="match status" value="1"/>
</dbReference>
<reference evidence="15" key="1">
    <citation type="journal article" date="2020" name="Fungal Divers.">
        <title>Resolving the Mortierellaceae phylogeny through synthesis of multi-gene phylogenetics and phylogenomics.</title>
        <authorList>
            <person name="Vandepol N."/>
            <person name="Liber J."/>
            <person name="Desiro A."/>
            <person name="Na H."/>
            <person name="Kennedy M."/>
            <person name="Barry K."/>
            <person name="Grigoriev I.V."/>
            <person name="Miller A.N."/>
            <person name="O'Donnell K."/>
            <person name="Stajich J.E."/>
            <person name="Bonito G."/>
        </authorList>
    </citation>
    <scope>NUCLEOTIDE SEQUENCE</scope>
    <source>
        <strain evidence="15">REB-010B</strain>
    </source>
</reference>
<comment type="similarity">
    <text evidence="3">Belongs to the Deltex family.</text>
</comment>
<dbReference type="Gene3D" id="1.10.1870.10">
    <property type="entry name" value="Domain 3, Saccharopine reductase"/>
    <property type="match status" value="1"/>
</dbReference>
<feature type="region of interest" description="Disordered" evidence="12">
    <location>
        <begin position="1525"/>
        <end position="1557"/>
    </location>
</feature>
<dbReference type="CDD" id="cd16448">
    <property type="entry name" value="RING-H2"/>
    <property type="match status" value="1"/>
</dbReference>
<evidence type="ECO:0000256" key="11">
    <source>
        <dbReference type="SAM" id="Coils"/>
    </source>
</evidence>
<dbReference type="InterPro" id="IPR001841">
    <property type="entry name" value="Znf_RING"/>
</dbReference>
<dbReference type="Pfam" id="PF16653">
    <property type="entry name" value="Sacchrp_dh_C"/>
    <property type="match status" value="1"/>
</dbReference>
<dbReference type="PANTHER" id="PTHR11133:SF22">
    <property type="entry name" value="ALPHA-AMINOADIPIC SEMIALDEHYDE SYNTHASE, MITOCHONDRIAL"/>
    <property type="match status" value="1"/>
</dbReference>
<comment type="pathway">
    <text evidence="1">Amino-acid degradation; L-lysine degradation via saccharopine pathway; glutaryl-CoA from L-lysine: step 1/6.</text>
</comment>
<keyword evidence="10" id="KW-0863">Zinc-finger</keyword>
<evidence type="ECO:0000313" key="16">
    <source>
        <dbReference type="Proteomes" id="UP000738325"/>
    </source>
</evidence>
<dbReference type="GO" id="GO:0004190">
    <property type="term" value="F:aspartic-type endopeptidase activity"/>
    <property type="evidence" value="ECO:0007669"/>
    <property type="project" value="UniProtKB-KW"/>
</dbReference>
<evidence type="ECO:0000256" key="2">
    <source>
        <dbReference type="ARBA" id="ARBA00004720"/>
    </source>
</evidence>
<dbReference type="Gene3D" id="3.30.360.10">
    <property type="entry name" value="Dihydrodipicolinate Reductase, domain 2"/>
    <property type="match status" value="1"/>
</dbReference>
<feature type="domain" description="Peptidase A1" evidence="14">
    <location>
        <begin position="1185"/>
        <end position="1574"/>
    </location>
</feature>
<protein>
    <submittedName>
        <fullName evidence="15">Uncharacterized protein</fullName>
    </submittedName>
</protein>
<evidence type="ECO:0000256" key="5">
    <source>
        <dbReference type="ARBA" id="ARBA00022857"/>
    </source>
</evidence>
<feature type="compositionally biased region" description="Low complexity" evidence="12">
    <location>
        <begin position="1529"/>
        <end position="1542"/>
    </location>
</feature>
<dbReference type="InterPro" id="IPR051168">
    <property type="entry name" value="AASS"/>
</dbReference>
<dbReference type="SUPFAM" id="SSF55347">
    <property type="entry name" value="Glyceraldehyde-3-phosphate dehydrogenase-like, C-terminal domain"/>
    <property type="match status" value="1"/>
</dbReference>
<proteinExistence type="inferred from homology"/>
<dbReference type="InterPro" id="IPR036291">
    <property type="entry name" value="NAD(P)-bd_dom_sf"/>
</dbReference>
<dbReference type="GO" id="GO:0003950">
    <property type="term" value="F:NAD+ poly-ADP-ribosyltransferase activity"/>
    <property type="evidence" value="ECO:0007669"/>
    <property type="project" value="InterPro"/>
</dbReference>
<feature type="region of interest" description="Disordered" evidence="12">
    <location>
        <begin position="125"/>
        <end position="144"/>
    </location>
</feature>
<gene>
    <name evidence="15" type="ORF">BGZ99_000351</name>
</gene>
<evidence type="ECO:0000259" key="13">
    <source>
        <dbReference type="PROSITE" id="PS50089"/>
    </source>
</evidence>
<comment type="similarity">
    <text evidence="9">In the C-terminal section; belongs to the saccharopine dehydrogenase family.</text>
</comment>
<keyword evidence="10" id="KW-0862">Zinc</keyword>
<evidence type="ECO:0000259" key="14">
    <source>
        <dbReference type="PROSITE" id="PS51767"/>
    </source>
</evidence>
<dbReference type="PROSITE" id="PS51767">
    <property type="entry name" value="PEPTIDASE_A1"/>
    <property type="match status" value="1"/>
</dbReference>
<dbReference type="OrthoDB" id="10059875at2759"/>
<keyword evidence="16" id="KW-1185">Reference proteome</keyword>
<keyword evidence="11" id="KW-0175">Coiled coil</keyword>
<evidence type="ECO:0000256" key="3">
    <source>
        <dbReference type="ARBA" id="ARBA00009413"/>
    </source>
</evidence>
<evidence type="ECO:0000256" key="10">
    <source>
        <dbReference type="PROSITE-ProRule" id="PRU00175"/>
    </source>
</evidence>
<dbReference type="InterPro" id="IPR039399">
    <property type="entry name" value="Deltex_C_sf"/>
</dbReference>
<dbReference type="GO" id="GO:0019878">
    <property type="term" value="P:lysine biosynthetic process via aminoadipic acid"/>
    <property type="evidence" value="ECO:0007669"/>
    <property type="project" value="TreeGrafter"/>
</dbReference>
<dbReference type="GO" id="GO:0004753">
    <property type="term" value="F:saccharopine dehydrogenase activity"/>
    <property type="evidence" value="ECO:0007669"/>
    <property type="project" value="TreeGrafter"/>
</dbReference>
<feature type="coiled-coil region" evidence="11">
    <location>
        <begin position="524"/>
        <end position="551"/>
    </location>
</feature>
<sequence>MPLIHTRNEELSELFRPLFEDCPPEFEKAASIPFDRNTNSRGASLASKRPFGAPQPSNQAGSTMLLNLDRESASSLFNTIANDFYGHTRNRDDYDIQSIRLLRNPVVWKRYHAEKQLRRQLAQDERTARKRHPPQMAHNGSFMQGDDEDPELLFRDEILFHGTNQSSVPSILLNGLDPRMTVRANLGKGVYFSDAIEKCMQYVDKQTTMEQEYAIVLCCVQLGRVLVEPFEKAKYALGQHTMFLPEGYDSAVAQDVFKEWIVFEKSQILPLCVINFKASNKSDSFFRLSTHQVLFHKINRYPSTIHDIQRVCSVPTPTDLNQEAVSILESQEWRPPPSNIASMLSIVFGLPHDRAKVRNIHFPHGKEWAFHTISDAGESRYAVSSDAALTSLLQLARNIETMQERMATDKNASFVARNTERVAIENLLASLPNGDMLVSMLPGLKPRLQETLAVLVHTKESLSRLPVQAAAPSLLSSVDTQRMYLDQLDALSVLDPEMTDLLRIWSSHQIVTGAGVIMMRETLARNVRRDSERDERQLAALQAEQARTMRQGQAYVTAITLQELEMRSENAQRMRGVRGVQEDFQMRNVEVYTIETKSWPLLVAELLMPEVMLTPLDNWDQTVNWTNSCQHPSNDPISQDTKNQELAWWDMCPSRVFKAPPASHLFWPVNPRRRIPNRRVFLFTDYLEWMFTEKENRIRKRSWREKQATPQGQCTPPDDLLQDLDMASFIQEQLDQLDPTILTAVRGLSSRQGTVVFNREERQKELDRIGADLLDELFVDAEPHMLLQDGANTGGNSLGSQAATAECPICQDLLELPDLGGTIPATRPVPEKVPEKVVKLKSCRHCFHEDCIQEWFKSEGSQLKCPMCNTMCMTEAKTGATKNAMRGQRPQKLGPMPDGVMGYCFDARLACYFIYIVMPAHKIPDPNGSSTSQINATISVSADVRHAIIPFSARLGPLLMMRLITVFYYGHLFRVGHSLTRGTNNVVVWNGVHLRTSMSGQYGYPAPNFESNCWQEINQKGVAMGLDQLVLSIPEADGSLAADITADPQVTGAGINLPADVLADLAVQELSSKMFSSNQPELLAAASIYSPSSSDSSPRDVIRVALDRTELSPSYLHQRALSKPHTVDEQQLTTPCGTSPHSNEPIVPLSLTSIPKEYGYTAVFSVGTYDDVLAPDSEDKNHLQERSNGANGNSSQLFNLLVDTGSDLVVVTSATCTDPECALLRHRYDSTASSTSHPTRNLATGEFRWAQLYGDGSIANGTLVQDTLGFVSITDADTNSSTTMTAMTTVKLLNQTILVVDQPGLHLTRSYGQGIDGIIGLNLQSSIIASTVIQNLQRIEHAPVETPSSSSRSSSFTPSLSVSSDLTMPGMGCMSLWLGHSLAPGKGGELLLNAVDPSRFQGPIHWMDRGPSPCDWSIPLDRGIMVRRPEFSSWSSSPSSSSSSQSLANLTALPETEQTFAVLDSGSDGIYLQKKIYDSLFQQVPGAQQLQTGFWRVPCIGTTELVFGIQGKNYKLAYEDWVKKPSNETRSTSSPSSSSLLRPDPKTLLAGGGASSSSPYQSYFPQVAPTIQQGQHHPHLTTLRQQQLHQKHTSGSLNPYKSIAIRREGKNRWERRAALTPEAVEKLIKETGIKVYVQPSTKRIFSDDKYRAAGAIVQEDLTPADVILGIKEVPVKDLIPGKTYVYFSHTHKGQTYNMPMLQDVLDKKIRLIDYELMANEQKQRLVLFGKHAGYAGMIDGVHGLGQRLLGLGYSSPFLHVGMAHNYKTLASANLSLQMLGNTIQDEGTPKEFGPMTFVFTGGGNVSKGAQAVFKSLPHEFVDPKDLQKIATSKNMRLDRIYAAEVNIEDHIRHKSKKVFTTDQEYYANPDQFTSVFHKDIAPYTSMVINGAYWDTRYPRLMTTEQLKTIQSNPVNKFRMLSVADISCDINGSFEFMSHATSIEDPFFYVDAVGGREHKDTEAPGVQIMSVDILPSELPLESSQHFSDSLYPFVKELIRDNNEHPVLSGATIAEGGALKPAHHGLSKILKDTNAKENLAKIKAAGLQGGASSSTKSTSFGTSIKPKKVLLCGSGFVAGPLVDYLLRDPQISITIASNSLAEATALALNKPNTTVVPLDVKDDAKMASLVKNSDIVVSFVPAPFHPIIAEHCIQERKNMVTASYISPAMKSLDERAQRAGITIMNEIGLDPGIDHLSAMRMIDEVKAEGGKVTSFVSWCGGLPAPEASDVPLSYKFSWSPRGVLTAGLNDAKFRMHNGFHEIPGKDLMKKHFPDVPIFPGFSLEGVANRDSLSYAETYGLGPVENLDTMFRGTLRYKGYADLMYSFNRLGLLNADNSQQNFNTWPEFMDNILFGGQGSSHDNSSRQAAIADRLDLPKNHATVGKVVDALQWLSLIPGSSSAGDISPFTAKNSTTTLDSFCSLLMTKLKYNPLERDMVVLHHEFGVALKDGSEQTRTSTLVSYGAFETYTAMAKTVGLPAAMATEMLLKGEITEKGVLAPTMPRVYNTILEKLDGEGVRVKEQIIHKPMRPMLNWSGSGVFK</sequence>
<evidence type="ECO:0000256" key="7">
    <source>
        <dbReference type="ARBA" id="ARBA00023154"/>
    </source>
</evidence>
<dbReference type="InterPro" id="IPR013083">
    <property type="entry name" value="Znf_RING/FYVE/PHD"/>
</dbReference>
<comment type="pathway">
    <text evidence="2">Amino-acid degradation; L-lysine degradation via saccharopine pathway; glutaryl-CoA from L-lysine: step 2/6.</text>
</comment>
<dbReference type="Pfam" id="PF00026">
    <property type="entry name" value="Asp"/>
    <property type="match status" value="2"/>
</dbReference>
<dbReference type="InterPro" id="IPR001969">
    <property type="entry name" value="Aspartic_peptidase_AS"/>
</dbReference>
<evidence type="ECO:0000256" key="12">
    <source>
        <dbReference type="SAM" id="MobiDB-lite"/>
    </source>
</evidence>
<dbReference type="InterPro" id="IPR012317">
    <property type="entry name" value="Poly(ADP-ribose)pol_cat_dom"/>
</dbReference>
<organism evidence="15 16">
    <name type="scientific">Dissophora globulifera</name>
    <dbReference type="NCBI Taxonomy" id="979702"/>
    <lineage>
        <taxon>Eukaryota</taxon>
        <taxon>Fungi</taxon>
        <taxon>Fungi incertae sedis</taxon>
        <taxon>Mucoromycota</taxon>
        <taxon>Mortierellomycotina</taxon>
        <taxon>Mortierellomycetes</taxon>
        <taxon>Mortierellales</taxon>
        <taxon>Mortierellaceae</taxon>
        <taxon>Dissophora</taxon>
    </lineage>
</organism>
<keyword evidence="6" id="KW-0560">Oxidoreductase</keyword>
<dbReference type="Gene3D" id="3.30.390.130">
    <property type="match status" value="1"/>
</dbReference>
<keyword evidence="7" id="KW-0457">Lysine biosynthesis</keyword>
<evidence type="ECO:0000256" key="6">
    <source>
        <dbReference type="ARBA" id="ARBA00023002"/>
    </source>
</evidence>
<comment type="caution">
    <text evidence="15">The sequence shown here is derived from an EMBL/GenBank/DDBJ whole genome shotgun (WGS) entry which is preliminary data.</text>
</comment>
<keyword evidence="4" id="KW-0378">Hydrolase</keyword>
<evidence type="ECO:0000256" key="1">
    <source>
        <dbReference type="ARBA" id="ARBA00004682"/>
    </source>
</evidence>
<keyword evidence="4" id="KW-0645">Protease</keyword>
<name>A0A9P6RSE1_9FUNG</name>
<dbReference type="Gene3D" id="2.40.70.10">
    <property type="entry name" value="Acid Proteases"/>
    <property type="match status" value="2"/>
</dbReference>
<feature type="compositionally biased region" description="Polar residues" evidence="12">
    <location>
        <begin position="1129"/>
        <end position="1142"/>
    </location>
</feature>
<dbReference type="CDD" id="cd05471">
    <property type="entry name" value="pepsin_like"/>
    <property type="match status" value="1"/>
</dbReference>
<feature type="region of interest" description="Disordered" evidence="12">
    <location>
        <begin position="1119"/>
        <end position="1144"/>
    </location>
</feature>
<dbReference type="InterPro" id="IPR005097">
    <property type="entry name" value="Sacchrp_dh_NADP-bd"/>
</dbReference>
<keyword evidence="7" id="KW-0028">Amino-acid biosynthesis</keyword>
<evidence type="ECO:0000256" key="9">
    <source>
        <dbReference type="ARBA" id="ARBA00025744"/>
    </source>
</evidence>
<keyword evidence="10" id="KW-0479">Metal-binding</keyword>
<dbReference type="GO" id="GO:0008270">
    <property type="term" value="F:zinc ion binding"/>
    <property type="evidence" value="ECO:0007669"/>
    <property type="project" value="UniProtKB-KW"/>
</dbReference>
<dbReference type="Gene3D" id="3.90.228.10">
    <property type="match status" value="1"/>
</dbReference>
<dbReference type="SUPFAM" id="SSF56399">
    <property type="entry name" value="ADP-ribosylation"/>
    <property type="match status" value="1"/>
</dbReference>
<dbReference type="FunFam" id="3.30.360.10:FF:000008">
    <property type="entry name" value="Alpha-aminoadipic semialdehyde synthase, mitochondrial"/>
    <property type="match status" value="1"/>
</dbReference>
<feature type="region of interest" description="Disordered" evidence="12">
    <location>
        <begin position="30"/>
        <end position="61"/>
    </location>
</feature>
<dbReference type="InterPro" id="IPR007698">
    <property type="entry name" value="AlaDH/PNT_NAD(H)-bd"/>
</dbReference>
<dbReference type="InterPro" id="IPR021109">
    <property type="entry name" value="Peptidase_aspartic_dom_sf"/>
</dbReference>
<dbReference type="InterPro" id="IPR032095">
    <property type="entry name" value="Sacchrp_dh-like_C"/>
</dbReference>
<dbReference type="CDD" id="cd12189">
    <property type="entry name" value="LKR_SDH_like"/>
    <property type="match status" value="1"/>
</dbReference>
<evidence type="ECO:0000256" key="8">
    <source>
        <dbReference type="ARBA" id="ARBA00023268"/>
    </source>
</evidence>
<dbReference type="InterPro" id="IPR033121">
    <property type="entry name" value="PEPTIDASE_A1"/>
</dbReference>
<dbReference type="SMART" id="SM01002">
    <property type="entry name" value="AlaDh_PNT_C"/>
    <property type="match status" value="1"/>
</dbReference>
<dbReference type="Proteomes" id="UP000738325">
    <property type="component" value="Unassembled WGS sequence"/>
</dbReference>
<dbReference type="PROSITE" id="PS50089">
    <property type="entry name" value="ZF_RING_2"/>
    <property type="match status" value="1"/>
</dbReference>
<dbReference type="Pfam" id="PF18102">
    <property type="entry name" value="DTC"/>
    <property type="match status" value="1"/>
</dbReference>
<dbReference type="GO" id="GO:0006508">
    <property type="term" value="P:proteolysis"/>
    <property type="evidence" value="ECO:0007669"/>
    <property type="project" value="InterPro"/>
</dbReference>
<keyword evidence="5" id="KW-0521">NADP</keyword>
<dbReference type="Gene3D" id="3.30.40.10">
    <property type="entry name" value="Zinc/RING finger domain, C3HC4 (zinc finger)"/>
    <property type="match status" value="1"/>
</dbReference>
<dbReference type="Pfam" id="PF00644">
    <property type="entry name" value="PARP"/>
    <property type="match status" value="1"/>
</dbReference>
<dbReference type="InterPro" id="IPR007886">
    <property type="entry name" value="AlaDH/PNT_N"/>
</dbReference>
<dbReference type="InterPro" id="IPR034164">
    <property type="entry name" value="Pepsin-like_dom"/>
</dbReference>
<keyword evidence="4" id="KW-0064">Aspartyl protease</keyword>
<dbReference type="InterPro" id="IPR039396">
    <property type="entry name" value="Deltex_C"/>
</dbReference>
<dbReference type="Pfam" id="PF03435">
    <property type="entry name" value="Sacchrp_dh_NADP"/>
    <property type="match status" value="1"/>
</dbReference>